<accession>A0AAP2RK81</accession>
<dbReference type="RefSeq" id="WP_231062857.1">
    <property type="nucleotide sequence ID" value="NZ_JAJNOR010000005.1"/>
</dbReference>
<dbReference type="Pfam" id="PF04309">
    <property type="entry name" value="G3P_antiterm"/>
    <property type="match status" value="1"/>
</dbReference>
<dbReference type="PANTHER" id="PTHR35787:SF1">
    <property type="entry name" value="GLYCEROL UPTAKE OPERON ANTITERMINATOR REGULATORY PROTEIN"/>
    <property type="match status" value="1"/>
</dbReference>
<organism evidence="1 2">
    <name type="scientific">Lientehia hominis</name>
    <dbReference type="NCBI Taxonomy" id="2897778"/>
    <lineage>
        <taxon>Bacteria</taxon>
        <taxon>Bacillati</taxon>
        <taxon>Bacillota</taxon>
        <taxon>Clostridia</taxon>
        <taxon>Lachnospirales</taxon>
        <taxon>Lachnospiraceae</taxon>
        <taxon>Lientehia</taxon>
    </lineage>
</organism>
<gene>
    <name evidence="1" type="ORF">LQE92_10175</name>
</gene>
<comment type="caution">
    <text evidence="1">The sequence shown here is derived from an EMBL/GenBank/DDBJ whole genome shotgun (WGS) entry which is preliminary data.</text>
</comment>
<dbReference type="PIRSF" id="PIRSF016897">
    <property type="entry name" value="GlpP"/>
    <property type="match status" value="1"/>
</dbReference>
<dbReference type="Proteomes" id="UP001299265">
    <property type="component" value="Unassembled WGS sequence"/>
</dbReference>
<dbReference type="GO" id="GO:0006071">
    <property type="term" value="P:glycerol metabolic process"/>
    <property type="evidence" value="ECO:0007669"/>
    <property type="project" value="InterPro"/>
</dbReference>
<dbReference type="PANTHER" id="PTHR35787">
    <property type="entry name" value="GLYCEROL UPTAKE OPERON ANTITERMINATOR REGULATORY PROTEIN"/>
    <property type="match status" value="1"/>
</dbReference>
<dbReference type="InterPro" id="IPR013785">
    <property type="entry name" value="Aldolase_TIM"/>
</dbReference>
<keyword evidence="2" id="KW-1185">Reference proteome</keyword>
<dbReference type="EMBL" id="JAJNOR010000005">
    <property type="protein sequence ID" value="MCD2492994.1"/>
    <property type="molecule type" value="Genomic_DNA"/>
</dbReference>
<dbReference type="SUPFAM" id="SSF110391">
    <property type="entry name" value="GlpP-like"/>
    <property type="match status" value="1"/>
</dbReference>
<evidence type="ECO:0000313" key="1">
    <source>
        <dbReference type="EMBL" id="MCD2492994.1"/>
    </source>
</evidence>
<dbReference type="AlphaFoldDB" id="A0AAP2RK81"/>
<reference evidence="1 2" key="1">
    <citation type="submission" date="2021-11" db="EMBL/GenBank/DDBJ databases">
        <title>Lacrimispora sp. nov. NSJ-141 isolated from human feces.</title>
        <authorList>
            <person name="Abdugheni R."/>
        </authorList>
    </citation>
    <scope>NUCLEOTIDE SEQUENCE [LARGE SCALE GENOMIC DNA]</scope>
    <source>
        <strain evidence="1 2">NSJ-141</strain>
    </source>
</reference>
<dbReference type="Gene3D" id="3.20.20.70">
    <property type="entry name" value="Aldolase class I"/>
    <property type="match status" value="1"/>
</dbReference>
<dbReference type="GO" id="GO:0001072">
    <property type="term" value="F:transcription antitermination factor activity, RNA binding"/>
    <property type="evidence" value="ECO:0007669"/>
    <property type="project" value="TreeGrafter"/>
</dbReference>
<sequence length="195" mass="21952">MKKNEDWNGQVVLAISTMKEFEGFLDSRFTWGVLMEFHVALLSGMVKAAHRQGKKIMFHLDLLRGISTDEYGCEYACQKLGADGIISTRPKVLETAKKNKCLAILRLFLIDTRSLERGIGLCNTLEPDYVEVLPGIACGILDYIRERTKVPLMCGGLIRRPEEIEACFQNGACAVTISNRKAAEEFSENKDTWEE</sequence>
<dbReference type="InterPro" id="IPR006699">
    <property type="entry name" value="GlpP"/>
</dbReference>
<name>A0AAP2RK81_9FIRM</name>
<evidence type="ECO:0000313" key="2">
    <source>
        <dbReference type="Proteomes" id="UP001299265"/>
    </source>
</evidence>
<dbReference type="GO" id="GO:0045893">
    <property type="term" value="P:positive regulation of DNA-templated transcription"/>
    <property type="evidence" value="ECO:0007669"/>
    <property type="project" value="TreeGrafter"/>
</dbReference>
<protein>
    <submittedName>
        <fullName evidence="1">Glycerol-3-phosphate responsive antiterminator</fullName>
    </submittedName>
</protein>
<proteinExistence type="predicted"/>